<feature type="compositionally biased region" description="Basic and acidic residues" evidence="1">
    <location>
        <begin position="10"/>
        <end position="22"/>
    </location>
</feature>
<dbReference type="AlphaFoldDB" id="A0A1R1PI00"/>
<protein>
    <submittedName>
        <fullName evidence="2">Uncharacterized protein</fullName>
    </submittedName>
</protein>
<proteinExistence type="predicted"/>
<evidence type="ECO:0000313" key="3">
    <source>
        <dbReference type="Proteomes" id="UP000188320"/>
    </source>
</evidence>
<reference evidence="3" key="1">
    <citation type="submission" date="2017-01" db="EMBL/GenBank/DDBJ databases">
        <authorList>
            <person name="Wang Y."/>
            <person name="White M."/>
            <person name="Kvist S."/>
            <person name="Moncalvo J.-M."/>
        </authorList>
    </citation>
    <scope>NUCLEOTIDE SEQUENCE [LARGE SCALE GENOMIC DNA]</scope>
    <source>
        <strain evidence="3">COL-18-3</strain>
    </source>
</reference>
<dbReference type="EMBL" id="LSSK01001139">
    <property type="protein sequence ID" value="OMH80586.1"/>
    <property type="molecule type" value="Genomic_DNA"/>
</dbReference>
<gene>
    <name evidence="2" type="ORF">AX774_g5968</name>
</gene>
<comment type="caution">
    <text evidence="2">The sequence shown here is derived from an EMBL/GenBank/DDBJ whole genome shotgun (WGS) entry which is preliminary data.</text>
</comment>
<evidence type="ECO:0000256" key="1">
    <source>
        <dbReference type="SAM" id="MobiDB-lite"/>
    </source>
</evidence>
<sequence>MVVGKSKTIQRRESHDDMEHGKYKNARGGVDSFKCVVFAIEKCANTYYENFSYEEASRISTEIQSARDRYTDFMADTAPGVEALSILVADFKNNVFELYSKPSHQVLSRIRTNTSSLKTADLDVYMKHMKDFYIDFHYYLMDFLLYISVVHKRIGDVNPEIKSFRESAYTFYSECITGDGTKQIFDTTYDLVVDTTKEFLELHEKITNDFNIMVIREDMDKVKQIFQDYFNEKSI</sequence>
<name>A0A1R1PI00_ZANCU</name>
<accession>A0A1R1PI00</accession>
<keyword evidence="3" id="KW-1185">Reference proteome</keyword>
<evidence type="ECO:0000313" key="2">
    <source>
        <dbReference type="EMBL" id="OMH80586.1"/>
    </source>
</evidence>
<feature type="region of interest" description="Disordered" evidence="1">
    <location>
        <begin position="1"/>
        <end position="22"/>
    </location>
</feature>
<dbReference type="Proteomes" id="UP000188320">
    <property type="component" value="Unassembled WGS sequence"/>
</dbReference>
<organism evidence="2 3">
    <name type="scientific">Zancudomyces culisetae</name>
    <name type="common">Gut fungus</name>
    <name type="synonym">Smittium culisetae</name>
    <dbReference type="NCBI Taxonomy" id="1213189"/>
    <lineage>
        <taxon>Eukaryota</taxon>
        <taxon>Fungi</taxon>
        <taxon>Fungi incertae sedis</taxon>
        <taxon>Zoopagomycota</taxon>
        <taxon>Kickxellomycotina</taxon>
        <taxon>Harpellomycetes</taxon>
        <taxon>Harpellales</taxon>
        <taxon>Legeriomycetaceae</taxon>
        <taxon>Zancudomyces</taxon>
    </lineage>
</organism>